<dbReference type="OrthoDB" id="978447at2"/>
<dbReference type="Proteomes" id="UP000006786">
    <property type="component" value="Unassembled WGS sequence"/>
</dbReference>
<keyword evidence="3" id="KW-1185">Reference proteome</keyword>
<protein>
    <submittedName>
        <fullName evidence="2">Asp/Glu/hydantoin racemase</fullName>
    </submittedName>
</protein>
<dbReference type="STRING" id="391937.NA2_20624"/>
<dbReference type="AlphaFoldDB" id="K2MY40"/>
<dbReference type="InterPro" id="IPR015942">
    <property type="entry name" value="Asp/Glu/hydantoin_racemase"/>
</dbReference>
<dbReference type="eggNOG" id="COG4126">
    <property type="taxonomic scope" value="Bacteria"/>
</dbReference>
<gene>
    <name evidence="2" type="ORF">NA2_20624</name>
</gene>
<organism evidence="2 3">
    <name type="scientific">Nitratireductor pacificus pht-3B</name>
    <dbReference type="NCBI Taxonomy" id="391937"/>
    <lineage>
        <taxon>Bacteria</taxon>
        <taxon>Pseudomonadati</taxon>
        <taxon>Pseudomonadota</taxon>
        <taxon>Alphaproteobacteria</taxon>
        <taxon>Hyphomicrobiales</taxon>
        <taxon>Phyllobacteriaceae</taxon>
        <taxon>Nitratireductor</taxon>
    </lineage>
</organism>
<comment type="caution">
    <text evidence="2">The sequence shown here is derived from an EMBL/GenBank/DDBJ whole genome shotgun (WGS) entry which is preliminary data.</text>
</comment>
<evidence type="ECO:0000313" key="2">
    <source>
        <dbReference type="EMBL" id="EKF16913.1"/>
    </source>
</evidence>
<comment type="similarity">
    <text evidence="1">Belongs to the HyuE racemase family.</text>
</comment>
<sequence length="245" mass="25972">MSTPVEKRSLGLIHTVSGLVPVFADLVRTYLPDWQTFNIVDETLLKNTIRAGKLETPTMRRLAGHVWTAEDAGADAVLVTCSSIGPAVDATRPMCPIPLVRVDAGMVEEALDAGRRIGVLATLSTTLVPTVDLVATRASQRGTDVRIESHLCEGAFEALSAGDRDDHNARIREGLSVLAGSVDVIILAQASMANALDDATRASMGLPVLASPELGVRHLAKVFETSLRAPPSNSTFEPGLTVEKA</sequence>
<evidence type="ECO:0000313" key="3">
    <source>
        <dbReference type="Proteomes" id="UP000006786"/>
    </source>
</evidence>
<dbReference type="Pfam" id="PF01177">
    <property type="entry name" value="Asp_Glu_race"/>
    <property type="match status" value="1"/>
</dbReference>
<reference evidence="2 3" key="1">
    <citation type="journal article" date="2012" name="J. Bacteriol.">
        <title>Genome Sequence of Nitratireductor pacificus Type Strain pht-3B.</title>
        <authorList>
            <person name="Lai Q."/>
            <person name="Li G."/>
            <person name="Shao Z."/>
        </authorList>
    </citation>
    <scope>NUCLEOTIDE SEQUENCE [LARGE SCALE GENOMIC DNA]</scope>
    <source>
        <strain evidence="3">pht-3B</strain>
    </source>
</reference>
<dbReference type="EMBL" id="AMRM01000035">
    <property type="protein sequence ID" value="EKF16913.1"/>
    <property type="molecule type" value="Genomic_DNA"/>
</dbReference>
<dbReference type="Gene3D" id="3.40.50.12500">
    <property type="match status" value="1"/>
</dbReference>
<dbReference type="PATRIC" id="fig|391937.3.peg.4228"/>
<dbReference type="GO" id="GO:0047661">
    <property type="term" value="F:amino-acid racemase activity"/>
    <property type="evidence" value="ECO:0007669"/>
    <property type="project" value="InterPro"/>
</dbReference>
<dbReference type="InterPro" id="IPR053714">
    <property type="entry name" value="Iso_Racemase_Enz_sf"/>
</dbReference>
<name>K2MY40_9HYPH</name>
<accession>K2MY40</accession>
<proteinExistence type="inferred from homology"/>
<evidence type="ECO:0000256" key="1">
    <source>
        <dbReference type="ARBA" id="ARBA00038414"/>
    </source>
</evidence>
<dbReference type="RefSeq" id="WP_008599222.1">
    <property type="nucleotide sequence ID" value="NZ_AMRM01000035.1"/>
</dbReference>